<dbReference type="RefSeq" id="WP_012867384.1">
    <property type="nucleotide sequence ID" value="NC_013521.1"/>
</dbReference>
<name>D1BJC1_SANKS</name>
<evidence type="ECO:0000256" key="1">
    <source>
        <dbReference type="SAM" id="MobiDB-lite"/>
    </source>
</evidence>
<feature type="region of interest" description="Disordered" evidence="1">
    <location>
        <begin position="146"/>
        <end position="167"/>
    </location>
</feature>
<proteinExistence type="predicted"/>
<organism evidence="2 3">
    <name type="scientific">Sanguibacter keddieii (strain ATCC 51767 / DSM 10542 / NCFB 3025 / ST-74)</name>
    <dbReference type="NCBI Taxonomy" id="446469"/>
    <lineage>
        <taxon>Bacteria</taxon>
        <taxon>Bacillati</taxon>
        <taxon>Actinomycetota</taxon>
        <taxon>Actinomycetes</taxon>
        <taxon>Micrococcales</taxon>
        <taxon>Sanguibacteraceae</taxon>
        <taxon>Sanguibacter</taxon>
    </lineage>
</organism>
<dbReference type="HOGENOM" id="CLU_1593387_0_0_11"/>
<dbReference type="Proteomes" id="UP000000322">
    <property type="component" value="Chromosome"/>
</dbReference>
<dbReference type="EMBL" id="CP001819">
    <property type="protein sequence ID" value="ACZ22315.1"/>
    <property type="molecule type" value="Genomic_DNA"/>
</dbReference>
<dbReference type="KEGG" id="ske:Sked_24010"/>
<evidence type="ECO:0000313" key="3">
    <source>
        <dbReference type="Proteomes" id="UP000000322"/>
    </source>
</evidence>
<evidence type="ECO:0000313" key="2">
    <source>
        <dbReference type="EMBL" id="ACZ22315.1"/>
    </source>
</evidence>
<dbReference type="AlphaFoldDB" id="D1BJC1"/>
<keyword evidence="3" id="KW-1185">Reference proteome</keyword>
<reference evidence="2 3" key="1">
    <citation type="journal article" date="2009" name="Stand. Genomic Sci.">
        <title>Complete genome sequence of Sanguibacter keddieii type strain (ST-74).</title>
        <authorList>
            <person name="Ivanova N."/>
            <person name="Sikorski J."/>
            <person name="Sims D."/>
            <person name="Brettin T."/>
            <person name="Detter J.C."/>
            <person name="Han C."/>
            <person name="Lapidus A."/>
            <person name="Copeland A."/>
            <person name="Glavina Del Rio T."/>
            <person name="Nolan M."/>
            <person name="Chen F."/>
            <person name="Lucas S."/>
            <person name="Tice H."/>
            <person name="Cheng J.F."/>
            <person name="Bruce D."/>
            <person name="Goodwin L."/>
            <person name="Pitluck S."/>
            <person name="Pati A."/>
            <person name="Mavromatis K."/>
            <person name="Chen A."/>
            <person name="Palaniappan K."/>
            <person name="D'haeseleer P."/>
            <person name="Chain P."/>
            <person name="Bristow J."/>
            <person name="Eisen J.A."/>
            <person name="Markowitz V."/>
            <person name="Hugenholtz P."/>
            <person name="Goker M."/>
            <person name="Pukall R."/>
            <person name="Klenk H.P."/>
            <person name="Kyrpides N.C."/>
        </authorList>
    </citation>
    <scope>NUCLEOTIDE SEQUENCE [LARGE SCALE GENOMIC DNA]</scope>
    <source>
        <strain evidence="3">ATCC 51767 / DSM 10542 / NCFB 3025 / ST-74</strain>
    </source>
</reference>
<dbReference type="OrthoDB" id="9977466at2"/>
<sequence>MGELIGEAIGLLVETVFGGGSGRGRRRRARRRMDEGVLRCHVRMVSGRVPGLTRELADVELELSPGALVCRRRDDRGRAISIDEVTLHPATSPPSREGVPYGFSPEVKVSLVVTPKITMEVWAEEDLLVDAVGLVHPPSAVPGCATAPHSPAPVDSPGSASGVMMGR</sequence>
<accession>D1BJC1</accession>
<dbReference type="STRING" id="446469.Sked_24010"/>
<protein>
    <submittedName>
        <fullName evidence="2">Uncharacterized protein</fullName>
    </submittedName>
</protein>
<gene>
    <name evidence="2" type="ordered locus">Sked_24010</name>
</gene>